<dbReference type="InterPro" id="IPR045512">
    <property type="entry name" value="DUF6480"/>
</dbReference>
<keyword evidence="4" id="KW-1185">Reference proteome</keyword>
<accession>A0A4Q7JAV4</accession>
<sequence>MTATPPDPDPDRTPGLEEGSGVRQGDTPPDSAQTSGLSHDQPIPSKATSVGFLIATAVLTLLIAGLIVALGGNLFGLW</sequence>
<organism evidence="3 4">
    <name type="scientific">Amycolatopsis suaedae</name>
    <dbReference type="NCBI Taxonomy" id="2510978"/>
    <lineage>
        <taxon>Bacteria</taxon>
        <taxon>Bacillati</taxon>
        <taxon>Actinomycetota</taxon>
        <taxon>Actinomycetes</taxon>
        <taxon>Pseudonocardiales</taxon>
        <taxon>Pseudonocardiaceae</taxon>
        <taxon>Amycolatopsis</taxon>
    </lineage>
</organism>
<evidence type="ECO:0000256" key="1">
    <source>
        <dbReference type="SAM" id="MobiDB-lite"/>
    </source>
</evidence>
<keyword evidence="2" id="KW-1133">Transmembrane helix</keyword>
<name>A0A4Q7JAV4_9PSEU</name>
<dbReference type="Proteomes" id="UP000292003">
    <property type="component" value="Unassembled WGS sequence"/>
</dbReference>
<evidence type="ECO:0000313" key="4">
    <source>
        <dbReference type="Proteomes" id="UP000292003"/>
    </source>
</evidence>
<feature type="transmembrane region" description="Helical" evidence="2">
    <location>
        <begin position="50"/>
        <end position="75"/>
    </location>
</feature>
<dbReference type="EMBL" id="SFCC01000004">
    <property type="protein sequence ID" value="RZQ64409.1"/>
    <property type="molecule type" value="Genomic_DNA"/>
</dbReference>
<dbReference type="AlphaFoldDB" id="A0A4Q7JAV4"/>
<reference evidence="3 4" key="1">
    <citation type="submission" date="2019-02" db="EMBL/GenBank/DDBJ databases">
        <title>Draft genome sequence of Amycolatopsis sp. 8-3EHSu isolated from roots of Suaeda maritima.</title>
        <authorList>
            <person name="Duangmal K."/>
            <person name="Chantavorakit T."/>
        </authorList>
    </citation>
    <scope>NUCLEOTIDE SEQUENCE [LARGE SCALE GENOMIC DNA]</scope>
    <source>
        <strain evidence="3 4">8-3EHSu</strain>
    </source>
</reference>
<proteinExistence type="predicted"/>
<dbReference type="RefSeq" id="WP_130475120.1">
    <property type="nucleotide sequence ID" value="NZ_SFCC01000004.1"/>
</dbReference>
<dbReference type="Pfam" id="PF20088">
    <property type="entry name" value="DUF6480"/>
    <property type="match status" value="1"/>
</dbReference>
<gene>
    <name evidence="3" type="ORF">EWH70_10640</name>
</gene>
<protein>
    <submittedName>
        <fullName evidence="3">Uncharacterized protein</fullName>
    </submittedName>
</protein>
<dbReference type="OrthoDB" id="4381799at2"/>
<evidence type="ECO:0000256" key="2">
    <source>
        <dbReference type="SAM" id="Phobius"/>
    </source>
</evidence>
<keyword evidence="2" id="KW-0812">Transmembrane</keyword>
<feature type="region of interest" description="Disordered" evidence="1">
    <location>
        <begin position="1"/>
        <end position="44"/>
    </location>
</feature>
<comment type="caution">
    <text evidence="3">The sequence shown here is derived from an EMBL/GenBank/DDBJ whole genome shotgun (WGS) entry which is preliminary data.</text>
</comment>
<keyword evidence="2" id="KW-0472">Membrane</keyword>
<evidence type="ECO:0000313" key="3">
    <source>
        <dbReference type="EMBL" id="RZQ64409.1"/>
    </source>
</evidence>